<dbReference type="GO" id="GO:0016791">
    <property type="term" value="F:phosphatase activity"/>
    <property type="evidence" value="ECO:0007669"/>
    <property type="project" value="InterPro"/>
</dbReference>
<sequence>MSDSLLNGEVDSAALEEVRPPSPPLLRPHAATVVPEERLDNAASVAVAMPVALLHPPPSLHILPPTPELQRAHRGSLSPAANHEAAELSLTLLEKSSSEDVSPLTLESSDTDIFIYSLSDLTDDRDTPLSPETAPLPLWPSALPLVSSDYNNNPRTPPQTSGGEAVGSSNHSADSIDFFSAREKFLTLAKDRRTRTLSEQAQQRTPQSTDEETEANDEEDDHKGKMSQDSPQSEESSDQPPSHHHDNAVSVRHIITEIEAISHPASSLSPPPSLHLPVQADPPEELDSSHTPQDSSSPSMLPCDWPPGSVRRATEQLEQKLRQELEMAAVSQRSPLHSPNTEQPPLLLTPPSPSRAEPSPVVHKEQRAKFSSVSAEPKEKLLGSQTEPHRLQSSGPTNTSIHQVSGTLPVDVLMPENSHINKSHVSTRHLAESSVDTSTQSQRLPLLCSDLQTVGGVTEQELHTDSSLSDDESRLAPGPQELERIQQTLSELQAFLHESVAPGPLMDTMDSELVPPGLEGEQQLRGRLGGRSLMELTGYHRACELEARIRQAGLTPPSLMKRSASLAKLDCLELSANDLSDLDLRTYVRAPSQPSSPHLQDFYSQPQSHPDDIWKKQKVLTQINCVSQSSPSSLVCPKQDTPERGDAEGGGISVTSSTRQQVRGHPSRRSRRASTEKKLRAAAMLYNTM</sequence>
<keyword evidence="3" id="KW-1185">Reference proteome</keyword>
<evidence type="ECO:0000256" key="1">
    <source>
        <dbReference type="SAM" id="MobiDB-lite"/>
    </source>
</evidence>
<name>A0A8C5N6E9_GOUWI</name>
<dbReference type="GO" id="GO:0003779">
    <property type="term" value="F:actin binding"/>
    <property type="evidence" value="ECO:0007669"/>
    <property type="project" value="InterPro"/>
</dbReference>
<dbReference type="Proteomes" id="UP000694680">
    <property type="component" value="Chromosome 13"/>
</dbReference>
<feature type="compositionally biased region" description="Low complexity" evidence="1">
    <location>
        <begin position="289"/>
        <end position="299"/>
    </location>
</feature>
<feature type="compositionally biased region" description="Basic and acidic residues" evidence="1">
    <location>
        <begin position="312"/>
        <end position="325"/>
    </location>
</feature>
<feature type="compositionally biased region" description="Polar residues" evidence="1">
    <location>
        <begin position="149"/>
        <end position="171"/>
    </location>
</feature>
<feature type="region of interest" description="Disordered" evidence="1">
    <location>
        <begin position="147"/>
        <end position="171"/>
    </location>
</feature>
<feature type="region of interest" description="Disordered" evidence="1">
    <location>
        <begin position="591"/>
        <end position="610"/>
    </location>
</feature>
<feature type="region of interest" description="Disordered" evidence="1">
    <location>
        <begin position="193"/>
        <end position="401"/>
    </location>
</feature>
<feature type="compositionally biased region" description="Low complexity" evidence="1">
    <location>
        <begin position="227"/>
        <end position="240"/>
    </location>
</feature>
<evidence type="ECO:0000313" key="3">
    <source>
        <dbReference type="Proteomes" id="UP000694680"/>
    </source>
</evidence>
<feature type="region of interest" description="Disordered" evidence="1">
    <location>
        <begin position="1"/>
        <end position="28"/>
    </location>
</feature>
<dbReference type="GO" id="GO:0030837">
    <property type="term" value="P:negative regulation of actin filament polymerization"/>
    <property type="evidence" value="ECO:0007669"/>
    <property type="project" value="InterPro"/>
</dbReference>
<accession>A0A8C5N6E9</accession>
<feature type="compositionally biased region" description="Polar residues" evidence="1">
    <location>
        <begin position="331"/>
        <end position="343"/>
    </location>
</feature>
<feature type="compositionally biased region" description="Polar residues" evidence="1">
    <location>
        <begin position="592"/>
        <end position="608"/>
    </location>
</feature>
<dbReference type="Ensembl" id="ENSGWIT00000035237.1">
    <property type="protein sequence ID" value="ENSGWIP00000032365.1"/>
    <property type="gene ID" value="ENSGWIG00000016677.1"/>
</dbReference>
<reference evidence="2" key="1">
    <citation type="submission" date="2020-06" db="EMBL/GenBank/DDBJ databases">
        <authorList>
            <consortium name="Wellcome Sanger Institute Data Sharing"/>
        </authorList>
    </citation>
    <scope>NUCLEOTIDE SEQUENCE [LARGE SCALE GENOMIC DNA]</scope>
</reference>
<dbReference type="InterPro" id="IPR043587">
    <property type="entry name" value="Phosphatase_SSH-like"/>
</dbReference>
<feature type="compositionally biased region" description="Polar residues" evidence="1">
    <location>
        <begin position="383"/>
        <end position="401"/>
    </location>
</feature>
<reference evidence="2" key="3">
    <citation type="submission" date="2025-09" db="UniProtKB">
        <authorList>
            <consortium name="Ensembl"/>
        </authorList>
    </citation>
    <scope>IDENTIFICATION</scope>
</reference>
<organism evidence="2 3">
    <name type="scientific">Gouania willdenowi</name>
    <name type="common">Blunt-snouted clingfish</name>
    <name type="synonym">Lepadogaster willdenowi</name>
    <dbReference type="NCBI Taxonomy" id="441366"/>
    <lineage>
        <taxon>Eukaryota</taxon>
        <taxon>Metazoa</taxon>
        <taxon>Chordata</taxon>
        <taxon>Craniata</taxon>
        <taxon>Vertebrata</taxon>
        <taxon>Euteleostomi</taxon>
        <taxon>Actinopterygii</taxon>
        <taxon>Neopterygii</taxon>
        <taxon>Teleostei</taxon>
        <taxon>Neoteleostei</taxon>
        <taxon>Acanthomorphata</taxon>
        <taxon>Ovalentaria</taxon>
        <taxon>Blenniimorphae</taxon>
        <taxon>Blenniiformes</taxon>
        <taxon>Gobiesocoidei</taxon>
        <taxon>Gobiesocidae</taxon>
        <taxon>Gobiesocinae</taxon>
        <taxon>Gouania</taxon>
    </lineage>
</organism>
<protein>
    <submittedName>
        <fullName evidence="2">Uncharacterized protein</fullName>
    </submittedName>
</protein>
<feature type="compositionally biased region" description="Polar residues" evidence="1">
    <location>
        <begin position="197"/>
        <end position="208"/>
    </location>
</feature>
<dbReference type="PANTHER" id="PTHR45864">
    <property type="entry name" value="SLINGSHOT PROTEIN PHOSPHATASE HOMOLOG"/>
    <property type="match status" value="1"/>
</dbReference>
<dbReference type="AlphaFoldDB" id="A0A8C5N6E9"/>
<dbReference type="PANTHER" id="PTHR45864:SF4">
    <property type="entry name" value="PROTEIN PHOSPHATASE SLINGSHOT HOMOLOG 3"/>
    <property type="match status" value="1"/>
</dbReference>
<evidence type="ECO:0000313" key="2">
    <source>
        <dbReference type="Ensembl" id="ENSGWIP00000032365.1"/>
    </source>
</evidence>
<feature type="compositionally biased region" description="Acidic residues" evidence="1">
    <location>
        <begin position="209"/>
        <end position="220"/>
    </location>
</feature>
<proteinExistence type="predicted"/>
<reference evidence="2" key="2">
    <citation type="submission" date="2025-08" db="UniProtKB">
        <authorList>
            <consortium name="Ensembl"/>
        </authorList>
    </citation>
    <scope>IDENTIFICATION</scope>
</reference>
<feature type="region of interest" description="Disordered" evidence="1">
    <location>
        <begin position="629"/>
        <end position="678"/>
    </location>
</feature>